<gene>
    <name evidence="2" type="ORF">OE88DRAFT_1660211</name>
</gene>
<protein>
    <submittedName>
        <fullName evidence="2">Uncharacterized protein</fullName>
    </submittedName>
</protein>
<proteinExistence type="predicted"/>
<evidence type="ECO:0000256" key="1">
    <source>
        <dbReference type="SAM" id="MobiDB-lite"/>
    </source>
</evidence>
<reference evidence="2 3" key="1">
    <citation type="journal article" date="2019" name="Nat. Ecol. Evol.">
        <title>Megaphylogeny resolves global patterns of mushroom evolution.</title>
        <authorList>
            <person name="Varga T."/>
            <person name="Krizsan K."/>
            <person name="Foldi C."/>
            <person name="Dima B."/>
            <person name="Sanchez-Garcia M."/>
            <person name="Sanchez-Ramirez S."/>
            <person name="Szollosi G.J."/>
            <person name="Szarkandi J.G."/>
            <person name="Papp V."/>
            <person name="Albert L."/>
            <person name="Andreopoulos W."/>
            <person name="Angelini C."/>
            <person name="Antonin V."/>
            <person name="Barry K.W."/>
            <person name="Bougher N.L."/>
            <person name="Buchanan P."/>
            <person name="Buyck B."/>
            <person name="Bense V."/>
            <person name="Catcheside P."/>
            <person name="Chovatia M."/>
            <person name="Cooper J."/>
            <person name="Damon W."/>
            <person name="Desjardin D."/>
            <person name="Finy P."/>
            <person name="Geml J."/>
            <person name="Haridas S."/>
            <person name="Hughes K."/>
            <person name="Justo A."/>
            <person name="Karasinski D."/>
            <person name="Kautmanova I."/>
            <person name="Kiss B."/>
            <person name="Kocsube S."/>
            <person name="Kotiranta H."/>
            <person name="LaButti K.M."/>
            <person name="Lechner B.E."/>
            <person name="Liimatainen K."/>
            <person name="Lipzen A."/>
            <person name="Lukacs Z."/>
            <person name="Mihaltcheva S."/>
            <person name="Morgado L.N."/>
            <person name="Niskanen T."/>
            <person name="Noordeloos M.E."/>
            <person name="Ohm R.A."/>
            <person name="Ortiz-Santana B."/>
            <person name="Ovrebo C."/>
            <person name="Racz N."/>
            <person name="Riley R."/>
            <person name="Savchenko A."/>
            <person name="Shiryaev A."/>
            <person name="Soop K."/>
            <person name="Spirin V."/>
            <person name="Szebenyi C."/>
            <person name="Tomsovsky M."/>
            <person name="Tulloss R.E."/>
            <person name="Uehling J."/>
            <person name="Grigoriev I.V."/>
            <person name="Vagvolgyi C."/>
            <person name="Papp T."/>
            <person name="Martin F.M."/>
            <person name="Miettinen O."/>
            <person name="Hibbett D.S."/>
            <person name="Nagy L.G."/>
        </authorList>
    </citation>
    <scope>NUCLEOTIDE SEQUENCE [LARGE SCALE GENOMIC DNA]</scope>
    <source>
        <strain evidence="2 3">OMC1185</strain>
    </source>
</reference>
<organism evidence="2 3">
    <name type="scientific">Heliocybe sulcata</name>
    <dbReference type="NCBI Taxonomy" id="5364"/>
    <lineage>
        <taxon>Eukaryota</taxon>
        <taxon>Fungi</taxon>
        <taxon>Dikarya</taxon>
        <taxon>Basidiomycota</taxon>
        <taxon>Agaricomycotina</taxon>
        <taxon>Agaricomycetes</taxon>
        <taxon>Gloeophyllales</taxon>
        <taxon>Gloeophyllaceae</taxon>
        <taxon>Heliocybe</taxon>
    </lineage>
</organism>
<name>A0A5C3N3J6_9AGAM</name>
<feature type="region of interest" description="Disordered" evidence="1">
    <location>
        <begin position="50"/>
        <end position="139"/>
    </location>
</feature>
<sequence length="139" mass="14822">MGRYPIKWSRKPYGRELSVLHATPIPQYAEDVKNVVDGGRVDELTELAAENIGPATEPQEASSIRESEPAVPSAWSTTPAAMPHPVPPAGTTEPSDQGHSGMMSDLSAAGTGKQGRHPQEAGALQQVVCRPSAERWRGT</sequence>
<evidence type="ECO:0000313" key="2">
    <source>
        <dbReference type="EMBL" id="TFK51016.1"/>
    </source>
</evidence>
<dbReference type="EMBL" id="ML213512">
    <property type="protein sequence ID" value="TFK51016.1"/>
    <property type="molecule type" value="Genomic_DNA"/>
</dbReference>
<dbReference type="Proteomes" id="UP000305948">
    <property type="component" value="Unassembled WGS sequence"/>
</dbReference>
<accession>A0A5C3N3J6</accession>
<keyword evidence="3" id="KW-1185">Reference proteome</keyword>
<evidence type="ECO:0000313" key="3">
    <source>
        <dbReference type="Proteomes" id="UP000305948"/>
    </source>
</evidence>
<dbReference type="AlphaFoldDB" id="A0A5C3N3J6"/>